<evidence type="ECO:0000313" key="3">
    <source>
        <dbReference type="EMBL" id="PXW98692.1"/>
    </source>
</evidence>
<reference evidence="3 4" key="1">
    <citation type="submission" date="2018-05" db="EMBL/GenBank/DDBJ databases">
        <title>Genomic Encyclopedia of Type Strains, Phase IV (KMG-IV): sequencing the most valuable type-strain genomes for metagenomic binning, comparative biology and taxonomic classification.</title>
        <authorList>
            <person name="Goeker M."/>
        </authorList>
    </citation>
    <scope>NUCLEOTIDE SEQUENCE [LARGE SCALE GENOMIC DNA]</scope>
    <source>
        <strain evidence="3 4">DSM 566</strain>
    </source>
</reference>
<comment type="caution">
    <text evidence="3">The sequence shown here is derived from an EMBL/GenBank/DDBJ whole genome shotgun (WGS) entry which is preliminary data.</text>
</comment>
<dbReference type="Gene3D" id="4.10.430.10">
    <property type="entry name" value="Histone-like protein H-NS, C-terminal domain"/>
    <property type="match status" value="1"/>
</dbReference>
<accession>A0A318H4F0</accession>
<protein>
    <submittedName>
        <fullName evidence="3">H-NS histone family protein</fullName>
    </submittedName>
</protein>
<sequence length="113" mass="13086">MKKSEDSRYDPEKVVAIRRIRKLMEFWRISPHELRGLPTPVARPELLPVVRYRHPLTGRTWDGEGGQPQWLREALIKEGYTVEELRRCARASEGLESSPEGTSEADCLDDRRA</sequence>
<feature type="region of interest" description="Disordered" evidence="1">
    <location>
        <begin position="91"/>
        <end position="113"/>
    </location>
</feature>
<keyword evidence="4" id="KW-1185">Reference proteome</keyword>
<dbReference type="GO" id="GO:0003677">
    <property type="term" value="F:DNA binding"/>
    <property type="evidence" value="ECO:0007669"/>
    <property type="project" value="InterPro"/>
</dbReference>
<proteinExistence type="predicted"/>
<feature type="domain" description="DNA-binding protein H-NS-like C-terminal" evidence="2">
    <location>
        <begin position="51"/>
        <end position="85"/>
    </location>
</feature>
<dbReference type="RefSeq" id="WP_110399329.1">
    <property type="nucleotide sequence ID" value="NZ_QJJS01000002.1"/>
</dbReference>
<evidence type="ECO:0000256" key="1">
    <source>
        <dbReference type="SAM" id="MobiDB-lite"/>
    </source>
</evidence>
<dbReference type="SUPFAM" id="SSF81273">
    <property type="entry name" value="H-NS histone-like proteins"/>
    <property type="match status" value="1"/>
</dbReference>
<organism evidence="3 4">
    <name type="scientific">Sphaerotilus hippei</name>
    <dbReference type="NCBI Taxonomy" id="744406"/>
    <lineage>
        <taxon>Bacteria</taxon>
        <taxon>Pseudomonadati</taxon>
        <taxon>Pseudomonadota</taxon>
        <taxon>Betaproteobacteria</taxon>
        <taxon>Burkholderiales</taxon>
        <taxon>Sphaerotilaceae</taxon>
        <taxon>Sphaerotilus</taxon>
    </lineage>
</organism>
<dbReference type="AlphaFoldDB" id="A0A318H4F0"/>
<dbReference type="OrthoDB" id="5297879at2"/>
<dbReference type="InterPro" id="IPR037150">
    <property type="entry name" value="H-NS_C_dom_sf"/>
</dbReference>
<dbReference type="InterPro" id="IPR027444">
    <property type="entry name" value="H-NS_C_dom"/>
</dbReference>
<evidence type="ECO:0000313" key="4">
    <source>
        <dbReference type="Proteomes" id="UP000247811"/>
    </source>
</evidence>
<dbReference type="Pfam" id="PF00816">
    <property type="entry name" value="Histone_HNS"/>
    <property type="match status" value="1"/>
</dbReference>
<dbReference type="EMBL" id="QJJS01000002">
    <property type="protein sequence ID" value="PXW98692.1"/>
    <property type="molecule type" value="Genomic_DNA"/>
</dbReference>
<dbReference type="Proteomes" id="UP000247811">
    <property type="component" value="Unassembled WGS sequence"/>
</dbReference>
<gene>
    <name evidence="3" type="ORF">C7444_102172</name>
</gene>
<name>A0A318H4F0_9BURK</name>
<evidence type="ECO:0000259" key="2">
    <source>
        <dbReference type="Pfam" id="PF00816"/>
    </source>
</evidence>